<dbReference type="PANTHER" id="PTHR48100:SF1">
    <property type="entry name" value="HISTIDINE PHOSPHATASE FAMILY PROTEIN-RELATED"/>
    <property type="match status" value="1"/>
</dbReference>
<proteinExistence type="predicted"/>
<dbReference type="Pfam" id="PF00300">
    <property type="entry name" value="His_Phos_1"/>
    <property type="match status" value="1"/>
</dbReference>
<dbReference type="EMBL" id="QJPH01000571">
    <property type="protein sequence ID" value="PZN69743.1"/>
    <property type="molecule type" value="Genomic_DNA"/>
</dbReference>
<comment type="caution">
    <text evidence="3">The sequence shown here is derived from an EMBL/GenBank/DDBJ whole genome shotgun (WGS) entry which is preliminary data.</text>
</comment>
<dbReference type="GO" id="GO:0005737">
    <property type="term" value="C:cytoplasm"/>
    <property type="evidence" value="ECO:0007669"/>
    <property type="project" value="TreeGrafter"/>
</dbReference>
<dbReference type="InterPro" id="IPR050275">
    <property type="entry name" value="PGM_Phosphatase"/>
</dbReference>
<dbReference type="GO" id="GO:0016791">
    <property type="term" value="F:phosphatase activity"/>
    <property type="evidence" value="ECO:0007669"/>
    <property type="project" value="TreeGrafter"/>
</dbReference>
<evidence type="ECO:0000313" key="3">
    <source>
        <dbReference type="EMBL" id="PZN69743.1"/>
    </source>
</evidence>
<evidence type="ECO:0000256" key="1">
    <source>
        <dbReference type="PIRSR" id="PIRSR613078-1"/>
    </source>
</evidence>
<dbReference type="InterPro" id="IPR029033">
    <property type="entry name" value="His_PPase_superfam"/>
</dbReference>
<feature type="binding site" evidence="2">
    <location>
        <position position="60"/>
    </location>
    <ligand>
        <name>substrate</name>
    </ligand>
</feature>
<organism evidence="3 4">
    <name type="scientific">Candidatus Methylumidiphilus alinenensis</name>
    <dbReference type="NCBI Taxonomy" id="2202197"/>
    <lineage>
        <taxon>Bacteria</taxon>
        <taxon>Pseudomonadati</taxon>
        <taxon>Pseudomonadota</taxon>
        <taxon>Gammaproteobacteria</taxon>
        <taxon>Methylococcales</taxon>
        <taxon>Candidatus Methylumidiphilus</taxon>
    </lineage>
</organism>
<protein>
    <submittedName>
        <fullName evidence="3">Histidine phosphatase family protein</fullName>
    </submittedName>
</protein>
<feature type="active site" description="Proton donor/acceptor" evidence="1">
    <location>
        <position position="84"/>
    </location>
</feature>
<dbReference type="Gene3D" id="3.40.50.1240">
    <property type="entry name" value="Phosphoglycerate mutase-like"/>
    <property type="match status" value="1"/>
</dbReference>
<accession>A0A2W4QBY3</accession>
<dbReference type="AlphaFoldDB" id="A0A2W4QBY3"/>
<sequence length="213" mass="23645">MTGLKLYLLRHGETEASRDGGYCGRSDPDLTETGRHMAEDFAKAYQDHPWAGIYASPMRRAIATAAPLCSGCKREPQLRDGLRELDFGEWEGRTFAQARQEFADDYLRWLADAGWNAPTGGERGIDVARRALAVLDEIQKSHGQGDVLVVSHKATIRILLCSMMGIDIGNYRDRIAVATASLAIVEFHEHGPLLTRLGDRSHLRQELRNLAGT</sequence>
<dbReference type="PANTHER" id="PTHR48100">
    <property type="entry name" value="BROAD-SPECIFICITY PHOSPHATASE YOR283W-RELATED"/>
    <property type="match status" value="1"/>
</dbReference>
<dbReference type="SMART" id="SM00855">
    <property type="entry name" value="PGAM"/>
    <property type="match status" value="1"/>
</dbReference>
<gene>
    <name evidence="3" type="ORF">DM484_29245</name>
</gene>
<evidence type="ECO:0000256" key="2">
    <source>
        <dbReference type="PIRSR" id="PIRSR613078-2"/>
    </source>
</evidence>
<reference evidence="3 4" key="1">
    <citation type="journal article" date="2018" name="Aquat. Microb. Ecol.">
        <title>Gammaproteobacterial methanotrophs dominate.</title>
        <authorList>
            <person name="Rissanen A.J."/>
            <person name="Saarenheimo J."/>
            <person name="Tiirola M."/>
            <person name="Peura S."/>
            <person name="Aalto S.L."/>
            <person name="Karvinen A."/>
            <person name="Nykanen H."/>
        </authorList>
    </citation>
    <scope>NUCLEOTIDE SEQUENCE [LARGE SCALE GENOMIC DNA]</scope>
    <source>
        <strain evidence="3">AMbin10</strain>
    </source>
</reference>
<feature type="active site" description="Tele-phosphohistidine intermediate" evidence="1">
    <location>
        <position position="11"/>
    </location>
</feature>
<dbReference type="Proteomes" id="UP000249396">
    <property type="component" value="Unassembled WGS sequence"/>
</dbReference>
<dbReference type="InterPro" id="IPR013078">
    <property type="entry name" value="His_Pase_superF_clade-1"/>
</dbReference>
<dbReference type="SUPFAM" id="SSF53254">
    <property type="entry name" value="Phosphoglycerate mutase-like"/>
    <property type="match status" value="1"/>
</dbReference>
<evidence type="ECO:0000313" key="4">
    <source>
        <dbReference type="Proteomes" id="UP000249396"/>
    </source>
</evidence>
<name>A0A2W4QBY3_9GAMM</name>
<dbReference type="CDD" id="cd07067">
    <property type="entry name" value="HP_PGM_like"/>
    <property type="match status" value="1"/>
</dbReference>